<organism evidence="1 2">
    <name type="scientific">Cercospora beticola</name>
    <name type="common">Sugarbeet leaf spot fungus</name>
    <dbReference type="NCBI Taxonomy" id="122368"/>
    <lineage>
        <taxon>Eukaryota</taxon>
        <taxon>Fungi</taxon>
        <taxon>Dikarya</taxon>
        <taxon>Ascomycota</taxon>
        <taxon>Pezizomycotina</taxon>
        <taxon>Dothideomycetes</taxon>
        <taxon>Dothideomycetidae</taxon>
        <taxon>Mycosphaerellales</taxon>
        <taxon>Mycosphaerellaceae</taxon>
        <taxon>Cercospora</taxon>
    </lineage>
</organism>
<name>A0ABZ0NY97_CERBT</name>
<evidence type="ECO:0000313" key="1">
    <source>
        <dbReference type="EMBL" id="WPB04567.1"/>
    </source>
</evidence>
<reference evidence="1 2" key="1">
    <citation type="submission" date="2023-09" db="EMBL/GenBank/DDBJ databases">
        <title>Complete-Gapless Cercospora beticola genome.</title>
        <authorList>
            <person name="Wyatt N.A."/>
            <person name="Spanner R.E."/>
            <person name="Bolton M.D."/>
        </authorList>
    </citation>
    <scope>NUCLEOTIDE SEQUENCE [LARGE SCALE GENOMIC DNA]</scope>
    <source>
        <strain evidence="1">Cb09-40</strain>
    </source>
</reference>
<dbReference type="Proteomes" id="UP001302367">
    <property type="component" value="Chromosome 6"/>
</dbReference>
<protein>
    <submittedName>
        <fullName evidence="1">Uncharacterized protein</fullName>
    </submittedName>
</protein>
<accession>A0ABZ0NY97</accession>
<keyword evidence="2" id="KW-1185">Reference proteome</keyword>
<sequence length="259" mass="30300">MLPFETSTFLTRVVWDQSTYQFKILANARRNNEPRSRSELVFLETHCLAIVEYCFPGWQVLMPEGNRLHVPSDQYEKIQDICLKTLRCGGVFVDNTEDDWTSVEDHYVEVLHEQVPKYYFGWPNDGDGVEGERSKDAVWVLTCHPRPADMDHVRDWWQAMDDLSAVLERCNTMQEYCKVLEERGAKYYSHVEDSPEARQHDVPIVAWPTSDTWRTKDAMKSEQNLKPDIVETGRRTSDFQDDRNTPKRISGIFGKLFNK</sequence>
<dbReference type="EMBL" id="CP134189">
    <property type="protein sequence ID" value="WPB04567.1"/>
    <property type="molecule type" value="Genomic_DNA"/>
</dbReference>
<proteinExistence type="predicted"/>
<gene>
    <name evidence="1" type="ORF">RHO25_009213</name>
</gene>
<evidence type="ECO:0000313" key="2">
    <source>
        <dbReference type="Proteomes" id="UP001302367"/>
    </source>
</evidence>
<dbReference type="RefSeq" id="XP_065459236.1">
    <property type="nucleotide sequence ID" value="XM_065603164.1"/>
</dbReference>
<dbReference type="GeneID" id="90644553"/>